<dbReference type="InterPro" id="IPR046925">
    <property type="entry name" value="WD-like_fungi"/>
</dbReference>
<feature type="domain" description="WD-like" evidence="1">
    <location>
        <begin position="2"/>
        <end position="91"/>
    </location>
</feature>
<feature type="non-terminal residue" evidence="2">
    <location>
        <position position="1"/>
    </location>
</feature>
<name>A0A6A5Z366_9PLEO</name>
<evidence type="ECO:0000259" key="1">
    <source>
        <dbReference type="Pfam" id="PF20493"/>
    </source>
</evidence>
<evidence type="ECO:0000313" key="2">
    <source>
        <dbReference type="EMBL" id="KAF2113504.1"/>
    </source>
</evidence>
<dbReference type="AlphaFoldDB" id="A0A6A5Z366"/>
<evidence type="ECO:0000313" key="3">
    <source>
        <dbReference type="Proteomes" id="UP000799770"/>
    </source>
</evidence>
<organism evidence="2 3">
    <name type="scientific">Lophiotrema nucula</name>
    <dbReference type="NCBI Taxonomy" id="690887"/>
    <lineage>
        <taxon>Eukaryota</taxon>
        <taxon>Fungi</taxon>
        <taxon>Dikarya</taxon>
        <taxon>Ascomycota</taxon>
        <taxon>Pezizomycotina</taxon>
        <taxon>Dothideomycetes</taxon>
        <taxon>Pleosporomycetidae</taxon>
        <taxon>Pleosporales</taxon>
        <taxon>Lophiotremataceae</taxon>
        <taxon>Lophiotrema</taxon>
    </lineage>
</organism>
<dbReference type="EMBL" id="ML977327">
    <property type="protein sequence ID" value="KAF2113504.1"/>
    <property type="molecule type" value="Genomic_DNA"/>
</dbReference>
<keyword evidence="3" id="KW-1185">Reference proteome</keyword>
<proteinExistence type="predicted"/>
<dbReference type="Pfam" id="PF20493">
    <property type="entry name" value="WD-like_fungi"/>
    <property type="match status" value="1"/>
</dbReference>
<sequence>VACSKAHKAVTSACKSLISNISKSGGPRSICKLGCCISWSANATFQVRDLWSAADYCVSYCVDSKVSCEVWGVQLQGTAVDQCLSNRADGCT</sequence>
<protein>
    <recommendedName>
        <fullName evidence="1">WD-like domain-containing protein</fullName>
    </recommendedName>
</protein>
<reference evidence="2" key="1">
    <citation type="journal article" date="2020" name="Stud. Mycol.">
        <title>101 Dothideomycetes genomes: a test case for predicting lifestyles and emergence of pathogens.</title>
        <authorList>
            <person name="Haridas S."/>
            <person name="Albert R."/>
            <person name="Binder M."/>
            <person name="Bloem J."/>
            <person name="Labutti K."/>
            <person name="Salamov A."/>
            <person name="Andreopoulos B."/>
            <person name="Baker S."/>
            <person name="Barry K."/>
            <person name="Bills G."/>
            <person name="Bluhm B."/>
            <person name="Cannon C."/>
            <person name="Castanera R."/>
            <person name="Culley D."/>
            <person name="Daum C."/>
            <person name="Ezra D."/>
            <person name="Gonzalez J."/>
            <person name="Henrissat B."/>
            <person name="Kuo A."/>
            <person name="Liang C."/>
            <person name="Lipzen A."/>
            <person name="Lutzoni F."/>
            <person name="Magnuson J."/>
            <person name="Mondo S."/>
            <person name="Nolan M."/>
            <person name="Ohm R."/>
            <person name="Pangilinan J."/>
            <person name="Park H.-J."/>
            <person name="Ramirez L."/>
            <person name="Alfaro M."/>
            <person name="Sun H."/>
            <person name="Tritt A."/>
            <person name="Yoshinaga Y."/>
            <person name="Zwiers L.-H."/>
            <person name="Turgeon B."/>
            <person name="Goodwin S."/>
            <person name="Spatafora J."/>
            <person name="Crous P."/>
            <person name="Grigoriev I."/>
        </authorList>
    </citation>
    <scope>NUCLEOTIDE SEQUENCE</scope>
    <source>
        <strain evidence="2">CBS 627.86</strain>
    </source>
</reference>
<gene>
    <name evidence="2" type="ORF">BDV96DRAFT_496068</name>
</gene>
<dbReference type="Proteomes" id="UP000799770">
    <property type="component" value="Unassembled WGS sequence"/>
</dbReference>
<dbReference type="OrthoDB" id="3705032at2759"/>
<accession>A0A6A5Z366</accession>